<name>A0ACB7V3P2_DIOAL</name>
<protein>
    <submittedName>
        <fullName evidence="1">Gnk2-homologous domain-containing protein</fullName>
    </submittedName>
</protein>
<proteinExistence type="predicted"/>
<comment type="caution">
    <text evidence="1">The sequence shown here is derived from an EMBL/GenBank/DDBJ whole genome shotgun (WGS) entry which is preliminary data.</text>
</comment>
<gene>
    <name evidence="1" type="ORF">IHE45_12G085500</name>
</gene>
<reference evidence="2" key="1">
    <citation type="journal article" date="2022" name="Nat. Commun.">
        <title>Chromosome evolution and the genetic basis of agronomically important traits in greater yam.</title>
        <authorList>
            <person name="Bredeson J.V."/>
            <person name="Lyons J.B."/>
            <person name="Oniyinde I.O."/>
            <person name="Okereke N.R."/>
            <person name="Kolade O."/>
            <person name="Nnabue I."/>
            <person name="Nwadili C.O."/>
            <person name="Hribova E."/>
            <person name="Parker M."/>
            <person name="Nwogha J."/>
            <person name="Shu S."/>
            <person name="Carlson J."/>
            <person name="Kariba R."/>
            <person name="Muthemba S."/>
            <person name="Knop K."/>
            <person name="Barton G.J."/>
            <person name="Sherwood A.V."/>
            <person name="Lopez-Montes A."/>
            <person name="Asiedu R."/>
            <person name="Jamnadass R."/>
            <person name="Muchugi A."/>
            <person name="Goodstein D."/>
            <person name="Egesi C.N."/>
            <person name="Featherston J."/>
            <person name="Asfaw A."/>
            <person name="Simpson G.G."/>
            <person name="Dolezel J."/>
            <person name="Hendre P.S."/>
            <person name="Van Deynze A."/>
            <person name="Kumar P.L."/>
            <person name="Obidiegwu J.E."/>
            <person name="Bhattacharjee R."/>
            <person name="Rokhsar D.S."/>
        </authorList>
    </citation>
    <scope>NUCLEOTIDE SEQUENCE [LARGE SCALE GENOMIC DNA]</scope>
    <source>
        <strain evidence="2">cv. TDa95/00328</strain>
    </source>
</reference>
<keyword evidence="2" id="KW-1185">Reference proteome</keyword>
<accession>A0ACB7V3P2</accession>
<evidence type="ECO:0000313" key="2">
    <source>
        <dbReference type="Proteomes" id="UP000827976"/>
    </source>
</evidence>
<sequence>MAPLLLLFILLLPLSTNSDSIGQYCDKDFQSPQIQTSITTVLSDLQTKAPISGFTTSFSGQDQNIVYGLAQCRGDVSSADCTACIDEATSKLKTICPNKADVRIWYDYCFMRYNTNNFIGKADTGYAVIYINVENATDPERFDVEVGSLMRKVREKAVVAGSGGLGRGKSEFTPYVTIYGLAQCTRDLEPLPCAQCLSSAVEKFPEYCRYRKGCQVLYSSCIVRYEVYPFFFPLDDSTSSSQYGNSNITSDVGQYLVVTVVN</sequence>
<organism evidence="1 2">
    <name type="scientific">Dioscorea alata</name>
    <name type="common">Purple yam</name>
    <dbReference type="NCBI Taxonomy" id="55571"/>
    <lineage>
        <taxon>Eukaryota</taxon>
        <taxon>Viridiplantae</taxon>
        <taxon>Streptophyta</taxon>
        <taxon>Embryophyta</taxon>
        <taxon>Tracheophyta</taxon>
        <taxon>Spermatophyta</taxon>
        <taxon>Magnoliopsida</taxon>
        <taxon>Liliopsida</taxon>
        <taxon>Dioscoreales</taxon>
        <taxon>Dioscoreaceae</taxon>
        <taxon>Dioscorea</taxon>
    </lineage>
</organism>
<evidence type="ECO:0000313" key="1">
    <source>
        <dbReference type="EMBL" id="KAH7667820.1"/>
    </source>
</evidence>
<dbReference type="EMBL" id="CM037022">
    <property type="protein sequence ID" value="KAH7667820.1"/>
    <property type="molecule type" value="Genomic_DNA"/>
</dbReference>
<dbReference type="Proteomes" id="UP000827976">
    <property type="component" value="Chromosome 12"/>
</dbReference>